<reference evidence="2" key="1">
    <citation type="journal article" date="2022" name="Mol. Ecol. Resour.">
        <title>The genomes of chicory, endive, great burdock and yacon provide insights into Asteraceae palaeo-polyploidization history and plant inulin production.</title>
        <authorList>
            <person name="Fan W."/>
            <person name="Wang S."/>
            <person name="Wang H."/>
            <person name="Wang A."/>
            <person name="Jiang F."/>
            <person name="Liu H."/>
            <person name="Zhao H."/>
            <person name="Xu D."/>
            <person name="Zhang Y."/>
        </authorList>
    </citation>
    <scope>NUCLEOTIDE SEQUENCE [LARGE SCALE GENOMIC DNA]</scope>
    <source>
        <strain evidence="2">cv. Yunnan</strain>
    </source>
</reference>
<evidence type="ECO:0000313" key="2">
    <source>
        <dbReference type="Proteomes" id="UP001056120"/>
    </source>
</evidence>
<protein>
    <submittedName>
        <fullName evidence="1">Uncharacterized protein</fullName>
    </submittedName>
</protein>
<proteinExistence type="predicted"/>
<comment type="caution">
    <text evidence="1">The sequence shown here is derived from an EMBL/GenBank/DDBJ whole genome shotgun (WGS) entry which is preliminary data.</text>
</comment>
<accession>A0ACB9E6S8</accession>
<name>A0ACB9E6S8_9ASTR</name>
<dbReference type="EMBL" id="CM042035">
    <property type="protein sequence ID" value="KAI3754674.1"/>
    <property type="molecule type" value="Genomic_DNA"/>
</dbReference>
<organism evidence="1 2">
    <name type="scientific">Smallanthus sonchifolius</name>
    <dbReference type="NCBI Taxonomy" id="185202"/>
    <lineage>
        <taxon>Eukaryota</taxon>
        <taxon>Viridiplantae</taxon>
        <taxon>Streptophyta</taxon>
        <taxon>Embryophyta</taxon>
        <taxon>Tracheophyta</taxon>
        <taxon>Spermatophyta</taxon>
        <taxon>Magnoliopsida</taxon>
        <taxon>eudicotyledons</taxon>
        <taxon>Gunneridae</taxon>
        <taxon>Pentapetalae</taxon>
        <taxon>asterids</taxon>
        <taxon>campanulids</taxon>
        <taxon>Asterales</taxon>
        <taxon>Asteraceae</taxon>
        <taxon>Asteroideae</taxon>
        <taxon>Heliantheae alliance</taxon>
        <taxon>Millerieae</taxon>
        <taxon>Smallanthus</taxon>
    </lineage>
</organism>
<gene>
    <name evidence="1" type="ORF">L1987_54461</name>
</gene>
<dbReference type="Proteomes" id="UP001056120">
    <property type="component" value="Linkage Group LG18"/>
</dbReference>
<reference evidence="1 2" key="2">
    <citation type="journal article" date="2022" name="Mol. Ecol. Resour.">
        <title>The genomes of chicory, endive, great burdock and yacon provide insights into Asteraceae paleo-polyploidization history and plant inulin production.</title>
        <authorList>
            <person name="Fan W."/>
            <person name="Wang S."/>
            <person name="Wang H."/>
            <person name="Wang A."/>
            <person name="Jiang F."/>
            <person name="Liu H."/>
            <person name="Zhao H."/>
            <person name="Xu D."/>
            <person name="Zhang Y."/>
        </authorList>
    </citation>
    <scope>NUCLEOTIDE SEQUENCE [LARGE SCALE GENOMIC DNA]</scope>
    <source>
        <strain evidence="2">cv. Yunnan</strain>
        <tissue evidence="1">Leaves</tissue>
    </source>
</reference>
<sequence>MMHIVDTDIKDEISPECFKGFVQIVERCLDNQPKHHTTMAEVVSTLESLLSLQQKTNDLLQAAGKTKFGTTVYKFSMAAIDNNLGMEFGFRMPEKRKLFILREKFLQQNGALSFRKKPIDRKRNEDDINLSKYFLKEAKENQSRVIVDRQVLEEATDEQLSATYDLVYSWDQSRQLKY</sequence>
<keyword evidence="2" id="KW-1185">Reference proteome</keyword>
<evidence type="ECO:0000313" key="1">
    <source>
        <dbReference type="EMBL" id="KAI3754674.1"/>
    </source>
</evidence>